<evidence type="ECO:0000259" key="3">
    <source>
        <dbReference type="Pfam" id="PF05175"/>
    </source>
</evidence>
<dbReference type="InterPro" id="IPR029063">
    <property type="entry name" value="SAM-dependent_MTases_sf"/>
</dbReference>
<proteinExistence type="predicted"/>
<accession>A0A4Y9S595</accession>
<dbReference type="RefSeq" id="WP_135208222.1">
    <property type="nucleotide sequence ID" value="NZ_SPVF01000206.1"/>
</dbReference>
<dbReference type="Proteomes" id="UP000298438">
    <property type="component" value="Unassembled WGS sequence"/>
</dbReference>
<dbReference type="PANTHER" id="PTHR18895:SF74">
    <property type="entry name" value="MTRF1L RELEASE FACTOR GLUTAMINE METHYLTRANSFERASE"/>
    <property type="match status" value="1"/>
</dbReference>
<dbReference type="InterPro" id="IPR002052">
    <property type="entry name" value="DNA_methylase_N6_adenine_CS"/>
</dbReference>
<reference evidence="4 5" key="1">
    <citation type="submission" date="2019-03" db="EMBL/GenBank/DDBJ databases">
        <title>Draft Genome Sequence of Massilia arenosa sp. nov., a Novel Massilia Species Isolated from a Sandy-loam Maize Soil.</title>
        <authorList>
            <person name="Raths R."/>
            <person name="Peta V."/>
            <person name="Bucking H."/>
        </authorList>
    </citation>
    <scope>NUCLEOTIDE SEQUENCE [LARGE SCALE GENOMIC DNA]</scope>
    <source>
        <strain evidence="4 5">MC02</strain>
    </source>
</reference>
<keyword evidence="4" id="KW-0808">Transferase</keyword>
<dbReference type="EMBL" id="SPVF01000206">
    <property type="protein sequence ID" value="TFW16627.1"/>
    <property type="molecule type" value="Genomic_DNA"/>
</dbReference>
<dbReference type="AlphaFoldDB" id="A0A4Y9S595"/>
<dbReference type="Gene3D" id="3.40.50.150">
    <property type="entry name" value="Vaccinia Virus protein VP39"/>
    <property type="match status" value="1"/>
</dbReference>
<keyword evidence="1 4" id="KW-0489">Methyltransferase</keyword>
<protein>
    <submittedName>
        <fullName evidence="4">Class I SAM-dependent methyltransferase</fullName>
    </submittedName>
</protein>
<dbReference type="GO" id="GO:0032259">
    <property type="term" value="P:methylation"/>
    <property type="evidence" value="ECO:0007669"/>
    <property type="project" value="UniProtKB-KW"/>
</dbReference>
<gene>
    <name evidence="4" type="ORF">E4L96_16025</name>
</gene>
<dbReference type="SUPFAM" id="SSF53335">
    <property type="entry name" value="S-adenosyl-L-methionine-dependent methyltransferases"/>
    <property type="match status" value="1"/>
</dbReference>
<keyword evidence="5" id="KW-1185">Reference proteome</keyword>
<evidence type="ECO:0000313" key="5">
    <source>
        <dbReference type="Proteomes" id="UP000298438"/>
    </source>
</evidence>
<feature type="domain" description="Methyltransferase small" evidence="3">
    <location>
        <begin position="121"/>
        <end position="244"/>
    </location>
</feature>
<dbReference type="OrthoDB" id="5383291at2"/>
<dbReference type="GO" id="GO:0003676">
    <property type="term" value="F:nucleic acid binding"/>
    <property type="evidence" value="ECO:0007669"/>
    <property type="project" value="InterPro"/>
</dbReference>
<evidence type="ECO:0000256" key="2">
    <source>
        <dbReference type="ARBA" id="ARBA00022691"/>
    </source>
</evidence>
<comment type="caution">
    <text evidence="4">The sequence shown here is derived from an EMBL/GenBank/DDBJ whole genome shotgun (WGS) entry which is preliminary data.</text>
</comment>
<dbReference type="InterPro" id="IPR050320">
    <property type="entry name" value="N5-glutamine_MTase"/>
</dbReference>
<organism evidence="4 5">
    <name type="scientific">Zemynaea arenosa</name>
    <dbReference type="NCBI Taxonomy" id="2561931"/>
    <lineage>
        <taxon>Bacteria</taxon>
        <taxon>Pseudomonadati</taxon>
        <taxon>Pseudomonadota</taxon>
        <taxon>Betaproteobacteria</taxon>
        <taxon>Burkholderiales</taxon>
        <taxon>Oxalobacteraceae</taxon>
        <taxon>Telluria group</taxon>
        <taxon>Zemynaea</taxon>
    </lineage>
</organism>
<evidence type="ECO:0000313" key="4">
    <source>
        <dbReference type="EMBL" id="TFW16627.1"/>
    </source>
</evidence>
<dbReference type="CDD" id="cd02440">
    <property type="entry name" value="AdoMet_MTases"/>
    <property type="match status" value="1"/>
</dbReference>
<dbReference type="InterPro" id="IPR007848">
    <property type="entry name" value="Small_mtfrase_dom"/>
</dbReference>
<dbReference type="PROSITE" id="PS00092">
    <property type="entry name" value="N6_MTASE"/>
    <property type="match status" value="1"/>
</dbReference>
<dbReference type="PANTHER" id="PTHR18895">
    <property type="entry name" value="HEMK METHYLTRANSFERASE"/>
    <property type="match status" value="1"/>
</dbReference>
<evidence type="ECO:0000256" key="1">
    <source>
        <dbReference type="ARBA" id="ARBA00022603"/>
    </source>
</evidence>
<name>A0A4Y9S595_9BURK</name>
<keyword evidence="2" id="KW-0949">S-adenosyl-L-methionine</keyword>
<sequence length="311" mass="33630">MDELLALGRELKELGYRFVTPTAATIKRVNRRHEGEPARDAQAVFGWGRAFAHDDEPGRWLQRLQALHLAQPQHGGGWRTALRAATLGDQLLFHTSGPAAPADAVFFGPDTYRFVRALHAELDAHDQRCRRILDLGCGAGAAALALARRFPHAEVLATDVNPKALQFCAANAQLNDLPNLLVRESDKFAAIGGAFDLIVSDPPFIADAEQRTYRDGGGALGLQLSLDIVRASLPHLAPGGALMIYTGVAIVRGEDRFADTVLPLLQQEGLATTYAEIDPDIFGELLGEPAYHEADRIAAVWLVARKPSAPA</sequence>
<dbReference type="GO" id="GO:0036009">
    <property type="term" value="F:protein-glutamine N-methyltransferase activity"/>
    <property type="evidence" value="ECO:0007669"/>
    <property type="project" value="TreeGrafter"/>
</dbReference>
<dbReference type="Pfam" id="PF05175">
    <property type="entry name" value="MTS"/>
    <property type="match status" value="1"/>
</dbReference>